<dbReference type="WBParaSite" id="HPBE_0002126501-mRNA-1">
    <property type="protein sequence ID" value="HPBE_0002126501-mRNA-1"/>
    <property type="gene ID" value="HPBE_0002126501"/>
</dbReference>
<evidence type="ECO:0000259" key="1">
    <source>
        <dbReference type="Pfam" id="PF23309"/>
    </source>
</evidence>
<reference evidence="4" key="2">
    <citation type="submission" date="2019-09" db="UniProtKB">
        <authorList>
            <consortium name="WormBaseParasite"/>
        </authorList>
    </citation>
    <scope>IDENTIFICATION</scope>
</reference>
<evidence type="ECO:0000313" key="4">
    <source>
        <dbReference type="WBParaSite" id="HPBE_0002126501-mRNA-1"/>
    </source>
</evidence>
<dbReference type="EMBL" id="UZAH01032840">
    <property type="protein sequence ID" value="VDP24136.1"/>
    <property type="molecule type" value="Genomic_DNA"/>
</dbReference>
<organism evidence="3 4">
    <name type="scientific">Heligmosomoides polygyrus</name>
    <name type="common">Parasitic roundworm</name>
    <dbReference type="NCBI Taxonomy" id="6339"/>
    <lineage>
        <taxon>Eukaryota</taxon>
        <taxon>Metazoa</taxon>
        <taxon>Ecdysozoa</taxon>
        <taxon>Nematoda</taxon>
        <taxon>Chromadorea</taxon>
        <taxon>Rhabditida</taxon>
        <taxon>Rhabditina</taxon>
        <taxon>Rhabditomorpha</taxon>
        <taxon>Strongyloidea</taxon>
        <taxon>Heligmosomidae</taxon>
        <taxon>Heligmosomoides</taxon>
    </lineage>
</organism>
<dbReference type="AlphaFoldDB" id="A0A183GFR9"/>
<gene>
    <name evidence="2" type="ORF">HPBE_LOCUS21264</name>
</gene>
<feature type="domain" description="DUF7083" evidence="1">
    <location>
        <begin position="41"/>
        <end position="84"/>
    </location>
</feature>
<evidence type="ECO:0000313" key="3">
    <source>
        <dbReference type="Proteomes" id="UP000050761"/>
    </source>
</evidence>
<reference evidence="2 3" key="1">
    <citation type="submission" date="2018-11" db="EMBL/GenBank/DDBJ databases">
        <authorList>
            <consortium name="Pathogen Informatics"/>
        </authorList>
    </citation>
    <scope>NUCLEOTIDE SEQUENCE [LARGE SCALE GENOMIC DNA]</scope>
</reference>
<name>A0A183GFR9_HELPZ</name>
<dbReference type="InterPro" id="IPR055510">
    <property type="entry name" value="DUF7083"/>
</dbReference>
<protein>
    <recommendedName>
        <fullName evidence="1">DUF7083 domain-containing protein</fullName>
    </recommendedName>
</protein>
<accession>A0A183GFR9</accession>
<dbReference type="Proteomes" id="UP000050761">
    <property type="component" value="Unassembled WGS sequence"/>
</dbReference>
<accession>A0A3P8FZA0</accession>
<dbReference type="OrthoDB" id="5856365at2759"/>
<keyword evidence="3" id="KW-1185">Reference proteome</keyword>
<dbReference type="Pfam" id="PF23309">
    <property type="entry name" value="DUF7083"/>
    <property type="match status" value="1"/>
</dbReference>
<evidence type="ECO:0000313" key="2">
    <source>
        <dbReference type="EMBL" id="VDP24136.1"/>
    </source>
</evidence>
<sequence length="116" mass="13496">MLTALQQQNQQMVSLMERLLENKDASTTPSAIPLPAPDSYGDLVRDLPTFCYDDDDATIFKDWFRRYGPVINDRRSSLPDERKCWISSTDRRIKPIPTTFYHESHDRSTSLLLWTS</sequence>
<proteinExistence type="predicted"/>